<dbReference type="AlphaFoldDB" id="A0AB33AMP6"/>
<dbReference type="RefSeq" id="WP_020917145.1">
    <property type="nucleotide sequence ID" value="NC_021900.1"/>
</dbReference>
<dbReference type="KEGG" id="slu:KE3_1422"/>
<dbReference type="InterPro" id="IPR009785">
    <property type="entry name" value="Prophage_Lj928_Orf309"/>
</dbReference>
<evidence type="ECO:0000313" key="3">
    <source>
        <dbReference type="Proteomes" id="UP000015268"/>
    </source>
</evidence>
<dbReference type="Pfam" id="PF07083">
    <property type="entry name" value="DUF1351"/>
    <property type="match status" value="1"/>
</dbReference>
<keyword evidence="1" id="KW-0175">Coiled coil</keyword>
<name>A0AB33AMP6_9STRE</name>
<evidence type="ECO:0008006" key="4">
    <source>
        <dbReference type="Google" id="ProtNLM"/>
    </source>
</evidence>
<proteinExistence type="predicted"/>
<gene>
    <name evidence="2" type="ORF">KE3_1422</name>
</gene>
<dbReference type="EMBL" id="CP003025">
    <property type="protein sequence ID" value="AGS05897.1"/>
    <property type="molecule type" value="Genomic_DNA"/>
</dbReference>
<accession>A0AB33AMP6</accession>
<feature type="coiled-coil region" evidence="1">
    <location>
        <begin position="230"/>
        <end position="259"/>
    </location>
</feature>
<protein>
    <recommendedName>
        <fullName evidence="4">Phage protein</fullName>
    </recommendedName>
</protein>
<evidence type="ECO:0000256" key="1">
    <source>
        <dbReference type="SAM" id="Coils"/>
    </source>
</evidence>
<evidence type="ECO:0000313" key="2">
    <source>
        <dbReference type="EMBL" id="AGS05897.1"/>
    </source>
</evidence>
<keyword evidence="3" id="KW-1185">Reference proteome</keyword>
<organism evidence="2 3">
    <name type="scientific">Streptococcus lutetiensis 033</name>
    <dbReference type="NCBI Taxonomy" id="1076934"/>
    <lineage>
        <taxon>Bacteria</taxon>
        <taxon>Bacillati</taxon>
        <taxon>Bacillota</taxon>
        <taxon>Bacilli</taxon>
        <taxon>Lactobacillales</taxon>
        <taxon>Streptococcaceae</taxon>
        <taxon>Streptococcus</taxon>
    </lineage>
</organism>
<sequence length="338" mass="38897">MKDVTNNTLTEINVEFKPAVIKIDRESIEAQVADAVAKYSNREITAETYKEAYNERTTYNNLTKALEAKRKEIKGVFNLPYNDFEAWYKEKVLAPINEVTKKMTEGLNAIDEQERLLRVDAVRAAFEEKCELAQLDKSTFEDKYNSYSLKKYFKSGKFELKTATLEEIDQIVLEEHKAVREFEESKETIVEQAKDYELLPDAYVRYLEDGKSLVDVLKIMKSDRDAIALRKEQAEARAKAEAERKAEIERLAQENANSQIKAYNAETGEILESNTITPETQNTAENEPKIEPDKALTLDLRLTFPGGVKQAKMFKDFLEMNGIKYEQQNMIMEMGFEG</sequence>
<reference evidence="2 3" key="1">
    <citation type="journal article" date="2013" name="BMC Microbiol.">
        <title>Dynamics of fecal microbial communities in children with diarrhea of unknown etiology and genomic analysis of associated Streptococcus lutetiensis.</title>
        <authorList>
            <person name="Jin D."/>
            <person name="Chen C."/>
            <person name="Li L."/>
            <person name="Lu S."/>
            <person name="Li Z."/>
            <person name="Zhou Z."/>
            <person name="Jing H."/>
            <person name="Xu Y."/>
            <person name="Du P."/>
            <person name="Wang H."/>
            <person name="Xiong Y."/>
            <person name="Zheng H."/>
            <person name="Bai X."/>
            <person name="Sun H."/>
            <person name="Wang L."/>
            <person name="Ye C."/>
            <person name="Gottschalk M."/>
            <person name="Xu J."/>
        </authorList>
    </citation>
    <scope>NUCLEOTIDE SEQUENCE [LARGE SCALE GENOMIC DNA]</scope>
    <source>
        <strain evidence="2 3">033</strain>
    </source>
</reference>
<dbReference type="Proteomes" id="UP000015268">
    <property type="component" value="Chromosome"/>
</dbReference>